<evidence type="ECO:0000256" key="4">
    <source>
        <dbReference type="ARBA" id="ARBA00022801"/>
    </source>
</evidence>
<accession>A0A7M2X0X8</accession>
<evidence type="ECO:0000256" key="12">
    <source>
        <dbReference type="ARBA" id="ARBA00034808"/>
    </source>
</evidence>
<dbReference type="GO" id="GO:0003677">
    <property type="term" value="F:DNA binding"/>
    <property type="evidence" value="ECO:0007669"/>
    <property type="project" value="UniProtKB-KW"/>
</dbReference>
<dbReference type="GO" id="GO:0005524">
    <property type="term" value="F:ATP binding"/>
    <property type="evidence" value="ECO:0007669"/>
    <property type="project" value="UniProtKB-UniRule"/>
</dbReference>
<evidence type="ECO:0000256" key="9">
    <source>
        <dbReference type="ARBA" id="ARBA00023204"/>
    </source>
</evidence>
<evidence type="ECO:0000256" key="13">
    <source>
        <dbReference type="ARBA" id="ARBA00048988"/>
    </source>
</evidence>
<keyword evidence="2 14" id="KW-0547">Nucleotide-binding</keyword>
<dbReference type="EMBL" id="CP063458">
    <property type="protein sequence ID" value="QOV91396.1"/>
    <property type="molecule type" value="Genomic_DNA"/>
</dbReference>
<dbReference type="AlphaFoldDB" id="A0A7M2X0X8"/>
<evidence type="ECO:0000256" key="5">
    <source>
        <dbReference type="ARBA" id="ARBA00022806"/>
    </source>
</evidence>
<keyword evidence="18" id="KW-1185">Reference proteome</keyword>
<dbReference type="PROSITE" id="PS51217">
    <property type="entry name" value="UVRD_HELICASE_CTER"/>
    <property type="match status" value="1"/>
</dbReference>
<evidence type="ECO:0000256" key="6">
    <source>
        <dbReference type="ARBA" id="ARBA00022839"/>
    </source>
</evidence>
<comment type="catalytic activity">
    <reaction evidence="13">
        <text>ATP + H2O = ADP + phosphate + H(+)</text>
        <dbReference type="Rhea" id="RHEA:13065"/>
        <dbReference type="ChEBI" id="CHEBI:15377"/>
        <dbReference type="ChEBI" id="CHEBI:15378"/>
        <dbReference type="ChEBI" id="CHEBI:30616"/>
        <dbReference type="ChEBI" id="CHEBI:43474"/>
        <dbReference type="ChEBI" id="CHEBI:456216"/>
        <dbReference type="EC" id="5.6.2.4"/>
    </reaction>
</comment>
<evidence type="ECO:0000259" key="15">
    <source>
        <dbReference type="PROSITE" id="PS51198"/>
    </source>
</evidence>
<evidence type="ECO:0000256" key="1">
    <source>
        <dbReference type="ARBA" id="ARBA00022722"/>
    </source>
</evidence>
<dbReference type="InterPro" id="IPR014016">
    <property type="entry name" value="UvrD-like_ATP-bd"/>
</dbReference>
<comment type="catalytic activity">
    <reaction evidence="11">
        <text>Couples ATP hydrolysis with the unwinding of duplex DNA by translocating in the 3'-5' direction.</text>
        <dbReference type="EC" id="5.6.2.4"/>
    </reaction>
</comment>
<dbReference type="GO" id="GO:0004527">
    <property type="term" value="F:exonuclease activity"/>
    <property type="evidence" value="ECO:0007669"/>
    <property type="project" value="UniProtKB-KW"/>
</dbReference>
<dbReference type="GO" id="GO:0006302">
    <property type="term" value="P:double-strand break repair"/>
    <property type="evidence" value="ECO:0007669"/>
    <property type="project" value="InterPro"/>
</dbReference>
<dbReference type="PANTHER" id="PTHR11070">
    <property type="entry name" value="UVRD / RECB / PCRA DNA HELICASE FAMILY MEMBER"/>
    <property type="match status" value="1"/>
</dbReference>
<gene>
    <name evidence="17" type="primary">addA</name>
    <name evidence="17" type="ORF">IPV69_08595</name>
</gene>
<dbReference type="SUPFAM" id="SSF52980">
    <property type="entry name" value="Restriction endonuclease-like"/>
    <property type="match status" value="1"/>
</dbReference>
<evidence type="ECO:0000256" key="10">
    <source>
        <dbReference type="ARBA" id="ARBA00023235"/>
    </source>
</evidence>
<evidence type="ECO:0000256" key="3">
    <source>
        <dbReference type="ARBA" id="ARBA00022763"/>
    </source>
</evidence>
<feature type="domain" description="UvrD-like helicase C-terminal" evidence="16">
    <location>
        <begin position="531"/>
        <end position="830"/>
    </location>
</feature>
<dbReference type="InterPro" id="IPR027417">
    <property type="entry name" value="P-loop_NTPase"/>
</dbReference>
<dbReference type="InterPro" id="IPR011604">
    <property type="entry name" value="PDDEXK-like_dom_sf"/>
</dbReference>
<dbReference type="SUPFAM" id="SSF52540">
    <property type="entry name" value="P-loop containing nucleoside triphosphate hydrolases"/>
    <property type="match status" value="1"/>
</dbReference>
<keyword evidence="7 14" id="KW-0067">ATP-binding</keyword>
<dbReference type="Pfam" id="PF00580">
    <property type="entry name" value="UvrD-helicase"/>
    <property type="match status" value="1"/>
</dbReference>
<organism evidence="17 18">
    <name type="scientific">Humisphaera borealis</name>
    <dbReference type="NCBI Taxonomy" id="2807512"/>
    <lineage>
        <taxon>Bacteria</taxon>
        <taxon>Pseudomonadati</taxon>
        <taxon>Planctomycetota</taxon>
        <taxon>Phycisphaerae</taxon>
        <taxon>Tepidisphaerales</taxon>
        <taxon>Tepidisphaeraceae</taxon>
        <taxon>Humisphaera</taxon>
    </lineage>
</organism>
<protein>
    <recommendedName>
        <fullName evidence="12">DNA 3'-5' helicase</fullName>
        <ecNumber evidence="12">5.6.2.4</ecNumber>
    </recommendedName>
</protein>
<dbReference type="PANTHER" id="PTHR11070:SF48">
    <property type="entry name" value="ATP-DEPENDENT HELICASE_NUCLEASE SUBUNIT A"/>
    <property type="match status" value="1"/>
</dbReference>
<feature type="binding site" evidence="14">
    <location>
        <begin position="31"/>
        <end position="38"/>
    </location>
    <ligand>
        <name>ATP</name>
        <dbReference type="ChEBI" id="CHEBI:30616"/>
    </ligand>
</feature>
<keyword evidence="3" id="KW-0227">DNA damage</keyword>
<evidence type="ECO:0000313" key="17">
    <source>
        <dbReference type="EMBL" id="QOV91396.1"/>
    </source>
</evidence>
<evidence type="ECO:0000259" key="16">
    <source>
        <dbReference type="PROSITE" id="PS51217"/>
    </source>
</evidence>
<keyword evidence="5 14" id="KW-0347">Helicase</keyword>
<keyword evidence="1" id="KW-0540">Nuclease</keyword>
<dbReference type="InterPro" id="IPR038726">
    <property type="entry name" value="PDDEXK_AddAB-type"/>
</dbReference>
<keyword evidence="9" id="KW-0234">DNA repair</keyword>
<dbReference type="Pfam" id="PF13361">
    <property type="entry name" value="UvrD_C"/>
    <property type="match status" value="1"/>
</dbReference>
<dbReference type="EC" id="5.6.2.4" evidence="12"/>
<dbReference type="Proteomes" id="UP000593765">
    <property type="component" value="Chromosome"/>
</dbReference>
<keyword evidence="4 14" id="KW-0378">Hydrolase</keyword>
<keyword evidence="10" id="KW-0413">Isomerase</keyword>
<name>A0A7M2X0X8_9BACT</name>
<keyword evidence="6" id="KW-0269">Exonuclease</keyword>
<evidence type="ECO:0000256" key="2">
    <source>
        <dbReference type="ARBA" id="ARBA00022741"/>
    </source>
</evidence>
<proteinExistence type="predicted"/>
<sequence>MPEGTPPAKPSLTPDQRRGVETVGRSLLLSAAAGSGKTRVLAERCAYLVCDAPPPYRCDVTELLVVTFTEASAAEMRERIGRTLQSRVHNCPDSRLQTQAALLEQAQISTLHGFCTTLLRQHFHLVGLDPAFSVMDEYEGKLLRLDVGRDLIRRRYETDQQQSLSRLLDGYYDGEDERLLSEILRVHEMLQSLIDPEAWIRQSLDKTEQAAKYPLAKHPLGHELLALIRRRIIGLGGRCNLALASMRKLGRFEPYEDQIVGILQIYRHLFKQLQTRSVDVVAEELAGVEKLPNLKPVRATVPNKDQAKALVDAVAEEFKNGSWRTLLKSTEAQWRDGMTRVVPYARELLELVAEFGREYRRVKDESRQLDFNDLEHFSLKVLRDSTQPGLVASSAARYYQRLFKHVLVDEYQDINELQNAILSLVSAEARDEPGASGAEAPHRPSLPSNFFCVGDVKQSIYRFRLADPKQFLAREAALRGAGSAGEVIDLRQNFRSRGPLLEAINRVFERLMTRSAVEIEYDQTQRLAAGRVFPDADDARVFSGAPIELHVLPRDAGDGDTPEQAVEEWDRTEREAALAARRILEIVGRAGQAAMRVYDRQGTVPRPATFGDIVVLLRTRKFKAGQFVRIFERFGIPTHAESGSGFFESTEIRDMLALLGLLDNQAQDFELAAFLRSPLARMENVEDALATAVVAYRQSAPPIPFHEAVARYATEKTDAVAADLRSRLEWLADLRHQANRQPVHETIWAVYQQSGYLAYVAGLPGGQQRSANLIELYDRARSFGTHRRQDLGRFLEFLRTLEAEADLGQPSVASEAEDVVRILTVHGAKGLEFPIVIVPDFGKAINTFDAAGAVVVDRTHGLGMKVVNEELFARYPSVGQLVVEDQLKKSLMAEELRVLYVAMTRAMEHLVLIGTTDGRSVDGWEKRWTGHSGPLPDADILGAGSMLAWLGPVWAADHAENQPTLELIRHSLAELHDPRSPGATHDVSRLVQAVQTLRPLDATPVLSPEGAKVVARLEYAYPFEAQSARAAVSSVTAMAKGQTPKTLPAAPSTDIVNTERSDRLALPAFMSAGESVAAAADKGTATHTVLQHLRFIEAGNRSQIEAQVDRMVAEGRLTETDRGLVDVATIEWFVGTELGMLLRTNEGRLMREMPVYFAVSPQDESVRSADSIEPSGLDSMMVRGRLDLFIPLPNGGVLVDYKTDNVRSAELIESRKQTYEPQMRAYGDAIARITGVPVARRYLVFLTPRRVEEV</sequence>
<reference evidence="17 18" key="1">
    <citation type="submission" date="2020-10" db="EMBL/GenBank/DDBJ databases">
        <title>Wide distribution of Phycisphaera-like planctomycetes from WD2101 soil group in peatlands and genome analysis of the first cultivated representative.</title>
        <authorList>
            <person name="Dedysh S.N."/>
            <person name="Beletsky A.V."/>
            <person name="Ivanova A."/>
            <person name="Kulichevskaya I.S."/>
            <person name="Suzina N.E."/>
            <person name="Philippov D.A."/>
            <person name="Rakitin A.L."/>
            <person name="Mardanov A.V."/>
            <person name="Ravin N.V."/>
        </authorList>
    </citation>
    <scope>NUCLEOTIDE SEQUENCE [LARGE SCALE GENOMIC DNA]</scope>
    <source>
        <strain evidence="17 18">M1803</strain>
    </source>
</reference>
<dbReference type="Pfam" id="PF12705">
    <property type="entry name" value="PDDEXK_1"/>
    <property type="match status" value="1"/>
</dbReference>
<dbReference type="RefSeq" id="WP_206294654.1">
    <property type="nucleotide sequence ID" value="NZ_CP063458.1"/>
</dbReference>
<evidence type="ECO:0000256" key="8">
    <source>
        <dbReference type="ARBA" id="ARBA00023125"/>
    </source>
</evidence>
<dbReference type="Gene3D" id="3.90.320.10">
    <property type="match status" value="1"/>
</dbReference>
<dbReference type="InterPro" id="IPR000212">
    <property type="entry name" value="DNA_helicase_UvrD/REP"/>
</dbReference>
<dbReference type="InterPro" id="IPR014017">
    <property type="entry name" value="DNA_helicase_UvrD-like_C"/>
</dbReference>
<dbReference type="InterPro" id="IPR014152">
    <property type="entry name" value="AddA"/>
</dbReference>
<evidence type="ECO:0000256" key="7">
    <source>
        <dbReference type="ARBA" id="ARBA00022840"/>
    </source>
</evidence>
<feature type="domain" description="UvrD-like helicase ATP-binding" evidence="15">
    <location>
        <begin position="10"/>
        <end position="497"/>
    </location>
</feature>
<dbReference type="KEGG" id="hbs:IPV69_08595"/>
<dbReference type="NCBIfam" id="TIGR02785">
    <property type="entry name" value="addA_Gpos"/>
    <property type="match status" value="1"/>
</dbReference>
<dbReference type="InterPro" id="IPR011335">
    <property type="entry name" value="Restrct_endonuc-II-like"/>
</dbReference>
<evidence type="ECO:0000256" key="11">
    <source>
        <dbReference type="ARBA" id="ARBA00034617"/>
    </source>
</evidence>
<evidence type="ECO:0000313" key="18">
    <source>
        <dbReference type="Proteomes" id="UP000593765"/>
    </source>
</evidence>
<dbReference type="Gene3D" id="3.40.50.300">
    <property type="entry name" value="P-loop containing nucleotide triphosphate hydrolases"/>
    <property type="match status" value="4"/>
</dbReference>
<dbReference type="GO" id="GO:0043138">
    <property type="term" value="F:3'-5' DNA helicase activity"/>
    <property type="evidence" value="ECO:0007669"/>
    <property type="project" value="UniProtKB-EC"/>
</dbReference>
<dbReference type="GO" id="GO:0033202">
    <property type="term" value="C:DNA helicase complex"/>
    <property type="evidence" value="ECO:0007669"/>
    <property type="project" value="TreeGrafter"/>
</dbReference>
<keyword evidence="8" id="KW-0238">DNA-binding</keyword>
<evidence type="ECO:0000256" key="14">
    <source>
        <dbReference type="PROSITE-ProRule" id="PRU00560"/>
    </source>
</evidence>
<dbReference type="GO" id="GO:0000725">
    <property type="term" value="P:recombinational repair"/>
    <property type="evidence" value="ECO:0007669"/>
    <property type="project" value="TreeGrafter"/>
</dbReference>
<dbReference type="PROSITE" id="PS51198">
    <property type="entry name" value="UVRD_HELICASE_ATP_BIND"/>
    <property type="match status" value="1"/>
</dbReference>
<dbReference type="GO" id="GO:0005829">
    <property type="term" value="C:cytosol"/>
    <property type="evidence" value="ECO:0007669"/>
    <property type="project" value="TreeGrafter"/>
</dbReference>